<dbReference type="Proteomes" id="UP000186341">
    <property type="component" value="Unassembled WGS sequence"/>
</dbReference>
<evidence type="ECO:0000256" key="1">
    <source>
        <dbReference type="ARBA" id="ARBA00022679"/>
    </source>
</evidence>
<feature type="domain" description="Methyltransferase" evidence="2">
    <location>
        <begin position="37"/>
        <end position="128"/>
    </location>
</feature>
<accession>A0A1U7NH83</accession>
<dbReference type="InterPro" id="IPR041698">
    <property type="entry name" value="Methyltransf_25"/>
</dbReference>
<dbReference type="Pfam" id="PF13649">
    <property type="entry name" value="Methyltransf_25"/>
    <property type="match status" value="1"/>
</dbReference>
<dbReference type="RefSeq" id="WP_075818613.1">
    <property type="nucleotide sequence ID" value="NZ_CAJUTZ010000029.1"/>
</dbReference>
<dbReference type="AlphaFoldDB" id="A0A1U7NH83"/>
<comment type="caution">
    <text evidence="3">The sequence shown here is derived from an EMBL/GenBank/DDBJ whole genome shotgun (WGS) entry which is preliminary data.</text>
</comment>
<dbReference type="OrthoDB" id="9811589at2"/>
<dbReference type="CDD" id="cd02440">
    <property type="entry name" value="AdoMet_MTases"/>
    <property type="match status" value="1"/>
</dbReference>
<dbReference type="GO" id="GO:0008168">
    <property type="term" value="F:methyltransferase activity"/>
    <property type="evidence" value="ECO:0007669"/>
    <property type="project" value="UniProtKB-KW"/>
</dbReference>
<dbReference type="GeneID" id="82202395"/>
<reference evidence="3 4" key="1">
    <citation type="submission" date="2016-11" db="EMBL/GenBank/DDBJ databases">
        <title>Description of two novel members of the family Erysipelotrichaceae: Ileibacterium lipovorans gen. nov., sp. nov. and Dubosiella newyorkensis, gen. nov., sp. nov.</title>
        <authorList>
            <person name="Cox L.M."/>
            <person name="Sohn J."/>
            <person name="Tyrrell K.L."/>
            <person name="Citron D.M."/>
            <person name="Lawson P.A."/>
            <person name="Patel N.B."/>
            <person name="Iizumi T."/>
            <person name="Perez-Perez G.I."/>
            <person name="Goldstein E.J."/>
            <person name="Blaser M.J."/>
        </authorList>
    </citation>
    <scope>NUCLEOTIDE SEQUENCE [LARGE SCALE GENOMIC DNA]</scope>
    <source>
        <strain evidence="3 4">NYU-BL-A3</strain>
    </source>
</reference>
<evidence type="ECO:0000313" key="4">
    <source>
        <dbReference type="Proteomes" id="UP000186341"/>
    </source>
</evidence>
<sequence length="235" mass="27262">MIYDILAGYYDDLVRDDEATKQWVDWIESYNPKKDFLELACGTGEITLQLAKNHQVSALDLADHMVEAAKAKDIDHQVDFQTGDMRDLSKFGEFDAIGCFCDSFNYLLEEEEVRAFFKEVKAHLREDGLFFFDSHALARIDEFALDHAYSEAGTFEDGTNVQWEIASTPEGLIYQDFAFYLPDQTIAEHHIQRVYDPEWLIQVLKEDFEILSLTTDWEIEGADEGEKYFFVCKKK</sequence>
<organism evidence="3 4">
    <name type="scientific">Ileibacterium valens</name>
    <dbReference type="NCBI Taxonomy" id="1862668"/>
    <lineage>
        <taxon>Bacteria</taxon>
        <taxon>Bacillati</taxon>
        <taxon>Bacillota</taxon>
        <taxon>Erysipelotrichia</taxon>
        <taxon>Erysipelotrichales</taxon>
        <taxon>Erysipelotrichaceae</taxon>
        <taxon>Ileibacterium</taxon>
    </lineage>
</organism>
<dbReference type="GO" id="GO:0032259">
    <property type="term" value="P:methylation"/>
    <property type="evidence" value="ECO:0007669"/>
    <property type="project" value="UniProtKB-KW"/>
</dbReference>
<proteinExistence type="predicted"/>
<keyword evidence="4" id="KW-1185">Reference proteome</keyword>
<keyword evidence="1 3" id="KW-0808">Transferase</keyword>
<keyword evidence="3" id="KW-0489">Methyltransferase</keyword>
<dbReference type="Gene3D" id="2.20.25.110">
    <property type="entry name" value="S-adenosyl-L-methionine-dependent methyltransferases"/>
    <property type="match status" value="1"/>
</dbReference>
<dbReference type="EMBL" id="MPJW01000094">
    <property type="protein sequence ID" value="OLU40941.1"/>
    <property type="molecule type" value="Genomic_DNA"/>
</dbReference>
<dbReference type="PANTHER" id="PTHR43861">
    <property type="entry name" value="TRANS-ACONITATE 2-METHYLTRANSFERASE-RELATED"/>
    <property type="match status" value="1"/>
</dbReference>
<dbReference type="SUPFAM" id="SSF53335">
    <property type="entry name" value="S-adenosyl-L-methionine-dependent methyltransferases"/>
    <property type="match status" value="1"/>
</dbReference>
<dbReference type="InterPro" id="IPR029063">
    <property type="entry name" value="SAM-dependent_MTases_sf"/>
</dbReference>
<name>A0A1U7NH83_9FIRM</name>
<evidence type="ECO:0000313" key="3">
    <source>
        <dbReference type="EMBL" id="OLU40941.1"/>
    </source>
</evidence>
<evidence type="ECO:0000259" key="2">
    <source>
        <dbReference type="Pfam" id="PF13649"/>
    </source>
</evidence>
<protein>
    <submittedName>
        <fullName evidence="3">SAM-dependent methyltransferase</fullName>
    </submittedName>
</protein>
<gene>
    <name evidence="3" type="ORF">BO222_04090</name>
</gene>
<dbReference type="Gene3D" id="3.40.50.150">
    <property type="entry name" value="Vaccinia Virus protein VP39"/>
    <property type="match status" value="1"/>
</dbReference>